<evidence type="ECO:0000256" key="3">
    <source>
        <dbReference type="ARBA" id="ARBA00022692"/>
    </source>
</evidence>
<comment type="caution">
    <text evidence="7">The sequence shown here is derived from an EMBL/GenBank/DDBJ whole genome shotgun (WGS) entry which is preliminary data.</text>
</comment>
<dbReference type="PANTHER" id="PTHR43701">
    <property type="entry name" value="MEMBRANE TRANSPORTER PROTEIN MJ0441-RELATED"/>
    <property type="match status" value="1"/>
</dbReference>
<accession>A0ABR9D183</accession>
<keyword evidence="4 6" id="KW-1133">Transmembrane helix</keyword>
<evidence type="ECO:0000313" key="7">
    <source>
        <dbReference type="EMBL" id="MBD9355988.1"/>
    </source>
</evidence>
<evidence type="ECO:0000313" key="8">
    <source>
        <dbReference type="Proteomes" id="UP000652176"/>
    </source>
</evidence>
<keyword evidence="8" id="KW-1185">Reference proteome</keyword>
<feature type="transmembrane region" description="Helical" evidence="6">
    <location>
        <begin position="76"/>
        <end position="95"/>
    </location>
</feature>
<comment type="similarity">
    <text evidence="2 6">Belongs to the 4-toluene sulfonate uptake permease (TSUP) (TC 2.A.102) family.</text>
</comment>
<dbReference type="Pfam" id="PF01925">
    <property type="entry name" value="TauE"/>
    <property type="match status" value="1"/>
</dbReference>
<dbReference type="PANTHER" id="PTHR43701:SF2">
    <property type="entry name" value="MEMBRANE TRANSPORTER PROTEIN YJNA-RELATED"/>
    <property type="match status" value="1"/>
</dbReference>
<keyword evidence="3 6" id="KW-0812">Transmembrane</keyword>
<evidence type="ECO:0000256" key="2">
    <source>
        <dbReference type="ARBA" id="ARBA00009142"/>
    </source>
</evidence>
<proteinExistence type="inferred from homology"/>
<sequence>MNLSLIALLLAIGLLSGVASGLFGIGGGMLIVPGLVYLAGFSQHVATGTSLAILLPPVGLAAVVEYYRHGNVDIKAAMIVAAALFIGGWCGAVLANHVPEVQLRLAFGICVVVLGVYLIMSALRRMYWM</sequence>
<dbReference type="EMBL" id="JACXSS010000001">
    <property type="protein sequence ID" value="MBD9355988.1"/>
    <property type="molecule type" value="Genomic_DNA"/>
</dbReference>
<reference evidence="7 8" key="1">
    <citation type="submission" date="2020-09" db="EMBL/GenBank/DDBJ databases">
        <title>Methylomonas albis sp. nov. and Methylomonas fluvii sp. nov.: Two cold-adapted methanotrophs from the River Elbe and an amended description of Methylovulum psychrotolerans strain Eb1.</title>
        <authorList>
            <person name="Bussmann I.K."/>
            <person name="Klings K.-W."/>
            <person name="Warnstedt J."/>
            <person name="Hoppert M."/>
            <person name="Saborowski A."/>
            <person name="Horn F."/>
            <person name="Liebner S."/>
        </authorList>
    </citation>
    <scope>NUCLEOTIDE SEQUENCE [LARGE SCALE GENOMIC DNA]</scope>
    <source>
        <strain evidence="7 8">EbA</strain>
    </source>
</reference>
<organism evidence="7 8">
    <name type="scientific">Methylomonas albis</name>
    <dbReference type="NCBI Taxonomy" id="1854563"/>
    <lineage>
        <taxon>Bacteria</taxon>
        <taxon>Pseudomonadati</taxon>
        <taxon>Pseudomonadota</taxon>
        <taxon>Gammaproteobacteria</taxon>
        <taxon>Methylococcales</taxon>
        <taxon>Methylococcaceae</taxon>
        <taxon>Methylomonas</taxon>
    </lineage>
</organism>
<evidence type="ECO:0000256" key="1">
    <source>
        <dbReference type="ARBA" id="ARBA00004141"/>
    </source>
</evidence>
<feature type="transmembrane region" description="Helical" evidence="6">
    <location>
        <begin position="101"/>
        <end position="123"/>
    </location>
</feature>
<feature type="transmembrane region" description="Helical" evidence="6">
    <location>
        <begin position="45"/>
        <end position="64"/>
    </location>
</feature>
<keyword evidence="6" id="KW-1003">Cell membrane</keyword>
<dbReference type="InterPro" id="IPR002781">
    <property type="entry name" value="TM_pro_TauE-like"/>
</dbReference>
<keyword evidence="5 6" id="KW-0472">Membrane</keyword>
<gene>
    <name evidence="7" type="ORF">IE877_08820</name>
</gene>
<evidence type="ECO:0000256" key="5">
    <source>
        <dbReference type="ARBA" id="ARBA00023136"/>
    </source>
</evidence>
<evidence type="ECO:0000256" key="6">
    <source>
        <dbReference type="RuleBase" id="RU363041"/>
    </source>
</evidence>
<dbReference type="RefSeq" id="WP_192374383.1">
    <property type="nucleotide sequence ID" value="NZ_CAJHIV010000001.1"/>
</dbReference>
<protein>
    <recommendedName>
        <fullName evidence="6">Probable membrane transporter protein</fullName>
    </recommendedName>
</protein>
<comment type="subcellular location">
    <subcellularLocation>
        <location evidence="6">Cell membrane</location>
        <topology evidence="6">Multi-pass membrane protein</topology>
    </subcellularLocation>
    <subcellularLocation>
        <location evidence="1">Membrane</location>
        <topology evidence="1">Multi-pass membrane protein</topology>
    </subcellularLocation>
</comment>
<name>A0ABR9D183_9GAMM</name>
<dbReference type="InterPro" id="IPR051598">
    <property type="entry name" value="TSUP/Inactive_protease-like"/>
</dbReference>
<evidence type="ECO:0000256" key="4">
    <source>
        <dbReference type="ARBA" id="ARBA00022989"/>
    </source>
</evidence>
<dbReference type="Proteomes" id="UP000652176">
    <property type="component" value="Unassembled WGS sequence"/>
</dbReference>